<proteinExistence type="predicted"/>
<organism evidence="1 2">
    <name type="scientific">Thermoanaerobacter mathranii subsp. mathranii (strain DSM 11426 / CCUG 53645 / CIP 108742 / A3)</name>
    <dbReference type="NCBI Taxonomy" id="583358"/>
    <lineage>
        <taxon>Bacteria</taxon>
        <taxon>Bacillati</taxon>
        <taxon>Bacillota</taxon>
        <taxon>Clostridia</taxon>
        <taxon>Thermoanaerobacterales</taxon>
        <taxon>Thermoanaerobacteraceae</taxon>
        <taxon>Thermoanaerobacter</taxon>
    </lineage>
</organism>
<reference evidence="1 2" key="1">
    <citation type="submission" date="2010-05" db="EMBL/GenBank/DDBJ databases">
        <title>Complete sequence of Thermoanaerobacter mathranii subsp. mathranii mathranii str. A3.</title>
        <authorList>
            <consortium name="US DOE Joint Genome Institute"/>
            <person name="Lucas S."/>
            <person name="Copeland A."/>
            <person name="Lapidus A."/>
            <person name="Cheng J.-F."/>
            <person name="Bruce D."/>
            <person name="Goodwin L."/>
            <person name="Pitluck S."/>
            <person name="Held B."/>
            <person name="Detter J.C."/>
            <person name="Han C."/>
            <person name="Tapia R."/>
            <person name="Land M."/>
            <person name="Hauser L."/>
            <person name="Kyrpides N."/>
            <person name="Mikhailova N."/>
            <person name="Zhou J."/>
            <person name="Hemme C."/>
            <person name="Woyke T."/>
        </authorList>
    </citation>
    <scope>NUCLEOTIDE SEQUENCE [LARGE SCALE GENOMIC DNA]</scope>
    <source>
        <strain evidence="1 2">A3</strain>
    </source>
</reference>
<dbReference type="NCBIfam" id="TIGR02837">
    <property type="entry name" value="spore_II_R"/>
    <property type="match status" value="1"/>
</dbReference>
<sequence>MRRLIALLVLTIIITVNFYGAKAFNLQRKNLSHKLIRFHVIANSDSEEDQELKLKVKDAILVDLTSKFEKVKDVKDSERIIKESIGEIKKVAEETIRKNGKNYNVRVAYGIFDFPTRYYGTITLPAGNYNALKVIIGNGEGKNWWCVIFPPLCFIDVTHGFTDTQTAEEVAKYLSQDEMDLIRKQKPEVKFKIVEILEEYYNKFKMAWMAP</sequence>
<dbReference type="Proteomes" id="UP000002064">
    <property type="component" value="Chromosome"/>
</dbReference>
<dbReference type="EMBL" id="CP002032">
    <property type="protein sequence ID" value="ADH61798.1"/>
    <property type="molecule type" value="Genomic_DNA"/>
</dbReference>
<evidence type="ECO:0000313" key="2">
    <source>
        <dbReference type="Proteomes" id="UP000002064"/>
    </source>
</evidence>
<gene>
    <name evidence="1" type="ordered locus">Tmath_2126</name>
</gene>
<dbReference type="InterPro" id="IPR014202">
    <property type="entry name" value="Spore_II_R"/>
</dbReference>
<dbReference type="RefSeq" id="WP_013150950.1">
    <property type="nucleotide sequence ID" value="NC_014209.1"/>
</dbReference>
<evidence type="ECO:0000313" key="1">
    <source>
        <dbReference type="EMBL" id="ADH61798.1"/>
    </source>
</evidence>
<keyword evidence="2" id="KW-1185">Reference proteome</keyword>
<name>A0ABN3Z431_THEM3</name>
<accession>A0ABN3Z431</accession>
<protein>
    <submittedName>
        <fullName evidence="1">Stage II sporulation protein R</fullName>
    </submittedName>
</protein>
<dbReference type="Pfam" id="PF09551">
    <property type="entry name" value="Spore_II_R"/>
    <property type="match status" value="1"/>
</dbReference>